<dbReference type="KEGG" id="hazt:108682569"/>
<feature type="transmembrane region" description="Helical" evidence="7">
    <location>
        <begin position="262"/>
        <end position="294"/>
    </location>
</feature>
<gene>
    <name evidence="9" type="primary">LOC108682569</name>
</gene>
<evidence type="ECO:0000256" key="3">
    <source>
        <dbReference type="ARBA" id="ARBA00022989"/>
    </source>
</evidence>
<dbReference type="AlphaFoldDB" id="A0A8B7PM26"/>
<name>A0A8B7PM26_HYAAZ</name>
<feature type="transmembrane region" description="Helical" evidence="7">
    <location>
        <begin position="410"/>
        <end position="429"/>
    </location>
</feature>
<feature type="compositionally biased region" description="Basic and acidic residues" evidence="6">
    <location>
        <begin position="1"/>
        <end position="12"/>
    </location>
</feature>
<evidence type="ECO:0000313" key="8">
    <source>
        <dbReference type="Proteomes" id="UP000694843"/>
    </source>
</evidence>
<evidence type="ECO:0000256" key="5">
    <source>
        <dbReference type="ARBA" id="ARBA00038268"/>
    </source>
</evidence>
<feature type="transmembrane region" description="Helical" evidence="7">
    <location>
        <begin position="300"/>
        <end position="321"/>
    </location>
</feature>
<dbReference type="GO" id="GO:0005783">
    <property type="term" value="C:endoplasmic reticulum"/>
    <property type="evidence" value="ECO:0007669"/>
    <property type="project" value="TreeGrafter"/>
</dbReference>
<dbReference type="CTD" id="44098"/>
<evidence type="ECO:0000256" key="7">
    <source>
        <dbReference type="SAM" id="Phobius"/>
    </source>
</evidence>
<feature type="transmembrane region" description="Helical" evidence="7">
    <location>
        <begin position="595"/>
        <end position="618"/>
    </location>
</feature>
<dbReference type="PANTHER" id="PTHR13285">
    <property type="entry name" value="ACYLTRANSFERASE"/>
    <property type="match status" value="1"/>
</dbReference>
<evidence type="ECO:0000313" key="9">
    <source>
        <dbReference type="RefSeq" id="XP_018027249.1"/>
    </source>
</evidence>
<feature type="transmembrane region" description="Helical" evidence="7">
    <location>
        <begin position="624"/>
        <end position="648"/>
    </location>
</feature>
<keyword evidence="2 7" id="KW-0812">Transmembrane</keyword>
<feature type="transmembrane region" description="Helical" evidence="7">
    <location>
        <begin position="449"/>
        <end position="469"/>
    </location>
</feature>
<keyword evidence="3 7" id="KW-1133">Transmembrane helix</keyword>
<feature type="transmembrane region" description="Helical" evidence="7">
    <location>
        <begin position="173"/>
        <end position="192"/>
    </location>
</feature>
<dbReference type="OMA" id="IHYMSRD"/>
<evidence type="ECO:0000256" key="2">
    <source>
        <dbReference type="ARBA" id="ARBA00022692"/>
    </source>
</evidence>
<evidence type="ECO:0000256" key="1">
    <source>
        <dbReference type="ARBA" id="ARBA00004141"/>
    </source>
</evidence>
<feature type="transmembrane region" description="Helical" evidence="7">
    <location>
        <begin position="232"/>
        <end position="250"/>
    </location>
</feature>
<protein>
    <submittedName>
        <fullName evidence="9">Protein-cysteine N-palmitoyltransferase HHAT</fullName>
    </submittedName>
</protein>
<dbReference type="Pfam" id="PF03062">
    <property type="entry name" value="MBOAT"/>
    <property type="match status" value="1"/>
</dbReference>
<keyword evidence="4 7" id="KW-0472">Membrane</keyword>
<feature type="transmembrane region" description="Helical" evidence="7">
    <location>
        <begin position="371"/>
        <end position="389"/>
    </location>
</feature>
<dbReference type="Proteomes" id="UP000694843">
    <property type="component" value="Unplaced"/>
</dbReference>
<organism evidence="8 9">
    <name type="scientific">Hyalella azteca</name>
    <name type="common">Amphipod</name>
    <dbReference type="NCBI Taxonomy" id="294128"/>
    <lineage>
        <taxon>Eukaryota</taxon>
        <taxon>Metazoa</taxon>
        <taxon>Ecdysozoa</taxon>
        <taxon>Arthropoda</taxon>
        <taxon>Crustacea</taxon>
        <taxon>Multicrustacea</taxon>
        <taxon>Malacostraca</taxon>
        <taxon>Eumalacostraca</taxon>
        <taxon>Peracarida</taxon>
        <taxon>Amphipoda</taxon>
        <taxon>Senticaudata</taxon>
        <taxon>Talitrida</taxon>
        <taxon>Talitroidea</taxon>
        <taxon>Hyalellidae</taxon>
        <taxon>Hyalella</taxon>
    </lineage>
</organism>
<dbReference type="PANTHER" id="PTHR13285:SF18">
    <property type="entry name" value="PROTEIN-CYSTEINE N-PALMITOYLTRANSFERASE RASP"/>
    <property type="match status" value="1"/>
</dbReference>
<feature type="region of interest" description="Disordered" evidence="6">
    <location>
        <begin position="1"/>
        <end position="72"/>
    </location>
</feature>
<comment type="similarity">
    <text evidence="5">Belongs to the membrane-bound acyltransferase family. HHAT subfamily.</text>
</comment>
<dbReference type="InterPro" id="IPR051085">
    <property type="entry name" value="MB_O-acyltransferase"/>
</dbReference>
<proteinExistence type="inferred from homology"/>
<dbReference type="InterPro" id="IPR004299">
    <property type="entry name" value="MBOAT_fam"/>
</dbReference>
<feature type="compositionally biased region" description="Low complexity" evidence="6">
    <location>
        <begin position="30"/>
        <end position="49"/>
    </location>
</feature>
<sequence>MQHNYSDPEKAPPKYNGYDSDPHSGDEDLSGSYEDSNSSDESNSLNSDVENGEEDEIGDYDTQEGENSYLVRSSSGSEFLLPLDEMNEEELESLLHELETNAQQGSQLFDNFHNCSVNPHTYVDTSPMEGNEDEMPGNLVNSRNPACHQRQKHSTQARHRSYALKSPHPSLPFLEMLSYFCIFMMMTSYSLYKFYIFGQKNMVYLPLSSSFGSILGRQRDDSDIEWYVWPPLLLPYVPYILLHSLAASLVRKYAHRHLCALYISWSVLVIYSVLGSVGLILCLAVPSLVFTVLLTRNKQMLWVAWCLILLLFNIEPVTSRLEQLMAPIAEGDYKVSVMVAWIILRSLSYALETCDADPENNLPLSRQLLTLFAYCLYLPFLFTGPYMPYVEFMTGLNASYIPWSLKRLGLLILQLGRFSLWALVANFLLHHFYAHSLHWSPQLVIRMDSWAMGGFLYFLICFFIIKYVVLYGFPGVIASIEGFNAPPPPKCVIFIWRFSQLWRDFDHGLYLFMTRHIYLPWVTGSARGLMTKLQGTALVFTFVYVWHGVNPQVMMWSGINFCGIIMENCTDSIAAKPAYHEWETRVFSPTMRRRFHALLSVLLLMPSVIALSIFLTSLDNASTIGIRVFMTGFPVVTLTLTFFLYCLAQISIEMHSWKVRRGDKSVKVK</sequence>
<evidence type="ECO:0000256" key="4">
    <source>
        <dbReference type="ARBA" id="ARBA00023136"/>
    </source>
</evidence>
<comment type="subcellular location">
    <subcellularLocation>
        <location evidence="1">Membrane</location>
        <topology evidence="1">Multi-pass membrane protein</topology>
    </subcellularLocation>
</comment>
<dbReference type="GO" id="GO:0016020">
    <property type="term" value="C:membrane"/>
    <property type="evidence" value="ECO:0007669"/>
    <property type="project" value="UniProtKB-SubCell"/>
</dbReference>
<dbReference type="OrthoDB" id="420606at2759"/>
<dbReference type="RefSeq" id="XP_018027249.1">
    <property type="nucleotide sequence ID" value="XM_018171760.2"/>
</dbReference>
<dbReference type="GO" id="GO:0016409">
    <property type="term" value="F:palmitoyltransferase activity"/>
    <property type="evidence" value="ECO:0007669"/>
    <property type="project" value="TreeGrafter"/>
</dbReference>
<evidence type="ECO:0000256" key="6">
    <source>
        <dbReference type="SAM" id="MobiDB-lite"/>
    </source>
</evidence>
<feature type="compositionally biased region" description="Acidic residues" evidence="6">
    <location>
        <begin position="50"/>
        <end position="64"/>
    </location>
</feature>
<accession>A0A8B7PM26</accession>
<dbReference type="GeneID" id="108682569"/>
<reference evidence="9" key="1">
    <citation type="submission" date="2025-08" db="UniProtKB">
        <authorList>
            <consortium name="RefSeq"/>
        </authorList>
    </citation>
    <scope>IDENTIFICATION</scope>
    <source>
        <tissue evidence="9">Whole organism</tissue>
    </source>
</reference>
<keyword evidence="8" id="KW-1185">Reference proteome</keyword>